<dbReference type="Gene3D" id="1.10.10.10">
    <property type="entry name" value="Winged helix-like DNA-binding domain superfamily/Winged helix DNA-binding domain"/>
    <property type="match status" value="1"/>
</dbReference>
<evidence type="ECO:0000313" key="2">
    <source>
        <dbReference type="EMBL" id="MBV0901835.1"/>
    </source>
</evidence>
<name>A0AA41FZW4_9EURY</name>
<evidence type="ECO:0000313" key="3">
    <source>
        <dbReference type="Proteomes" id="UP001166304"/>
    </source>
</evidence>
<evidence type="ECO:0000256" key="1">
    <source>
        <dbReference type="SAM" id="MobiDB-lite"/>
    </source>
</evidence>
<keyword evidence="3" id="KW-1185">Reference proteome</keyword>
<proteinExistence type="predicted"/>
<comment type="caution">
    <text evidence="2">The sequence shown here is derived from an EMBL/GenBank/DDBJ whole genome shotgun (WGS) entry which is preliminary data.</text>
</comment>
<dbReference type="InterPro" id="IPR036388">
    <property type="entry name" value="WH-like_DNA-bd_sf"/>
</dbReference>
<accession>A0AA41FZW4</accession>
<dbReference type="AlphaFoldDB" id="A0AA41FZW4"/>
<dbReference type="InterPro" id="IPR036390">
    <property type="entry name" value="WH_DNA-bd_sf"/>
</dbReference>
<gene>
    <name evidence="2" type="ORF">KTS37_08540</name>
</gene>
<organism evidence="2 3">
    <name type="scientific">Haloarcula salina</name>
    <dbReference type="NCBI Taxonomy" id="1429914"/>
    <lineage>
        <taxon>Archaea</taxon>
        <taxon>Methanobacteriati</taxon>
        <taxon>Methanobacteriota</taxon>
        <taxon>Stenosarchaea group</taxon>
        <taxon>Halobacteria</taxon>
        <taxon>Halobacteriales</taxon>
        <taxon>Haloarculaceae</taxon>
        <taxon>Haloarcula</taxon>
    </lineage>
</organism>
<dbReference type="EMBL" id="JAHQXE010000002">
    <property type="protein sequence ID" value="MBV0901835.1"/>
    <property type="molecule type" value="Genomic_DNA"/>
</dbReference>
<dbReference type="Proteomes" id="UP001166304">
    <property type="component" value="Unassembled WGS sequence"/>
</dbReference>
<feature type="region of interest" description="Disordered" evidence="1">
    <location>
        <begin position="76"/>
        <end position="105"/>
    </location>
</feature>
<protein>
    <submittedName>
        <fullName evidence="2">MarR family transcriptional regulator</fullName>
    </submittedName>
</protein>
<sequence>MRYSGEWMVLLDDRILEHLEGVETTTAKELSEQDFIVRSRQQVSNRLNKLAEHGLVKDLGNGVYRITERGERYLAGEIDTSENAPDEVESAVDDGPSASGNHEQA</sequence>
<dbReference type="SUPFAM" id="SSF46785">
    <property type="entry name" value="Winged helix' DNA-binding domain"/>
    <property type="match status" value="1"/>
</dbReference>
<reference evidence="2" key="1">
    <citation type="submission" date="2021-06" db="EMBL/GenBank/DDBJ databases">
        <title>New haloarchaea isolates fom saline soil.</title>
        <authorList>
            <person name="Duran-Viseras A."/>
            <person name="Sanchez-Porro C.S."/>
            <person name="Ventosa A."/>
        </authorList>
    </citation>
    <scope>NUCLEOTIDE SEQUENCE</scope>
    <source>
        <strain evidence="2">JCM 18369</strain>
    </source>
</reference>